<keyword evidence="2" id="KW-0732">Signal</keyword>
<name>A0A5B0H6B9_9BURK</name>
<feature type="region of interest" description="Disordered" evidence="1">
    <location>
        <begin position="32"/>
        <end position="56"/>
    </location>
</feature>
<dbReference type="Proteomes" id="UP000325273">
    <property type="component" value="Unassembled WGS sequence"/>
</dbReference>
<proteinExistence type="predicted"/>
<feature type="signal peptide" evidence="2">
    <location>
        <begin position="1"/>
        <end position="23"/>
    </location>
</feature>
<comment type="caution">
    <text evidence="3">The sequence shown here is derived from an EMBL/GenBank/DDBJ whole genome shotgun (WGS) entry which is preliminary data.</text>
</comment>
<dbReference type="EMBL" id="VTUZ01000011">
    <property type="protein sequence ID" value="KAA1010768.1"/>
    <property type="molecule type" value="Genomic_DNA"/>
</dbReference>
<dbReference type="AlphaFoldDB" id="A0A5B0H6B9"/>
<evidence type="ECO:0000256" key="2">
    <source>
        <dbReference type="SAM" id="SignalP"/>
    </source>
</evidence>
<feature type="chain" id="PRO_5022728846" description="DUF4148 domain-containing protein" evidence="2">
    <location>
        <begin position="24"/>
        <end position="97"/>
    </location>
</feature>
<sequence length="97" mass="9817">MIKHLLIAASLVASAVAVSPAFASSGYGPAPHYDPLAGAPSSQRGQSAETVRAEQPQAMASIDADAAAQSYGGVRDTVSQSGARIALNAPRSAYSHH</sequence>
<organism evidence="3 4">
    <name type="scientific">Paraburkholderia panacisoli</name>
    <dbReference type="NCBI Taxonomy" id="2603818"/>
    <lineage>
        <taxon>Bacteria</taxon>
        <taxon>Pseudomonadati</taxon>
        <taxon>Pseudomonadota</taxon>
        <taxon>Betaproteobacteria</taxon>
        <taxon>Burkholderiales</taxon>
        <taxon>Burkholderiaceae</taxon>
        <taxon>Paraburkholderia</taxon>
    </lineage>
</organism>
<keyword evidence="4" id="KW-1185">Reference proteome</keyword>
<evidence type="ECO:0000313" key="4">
    <source>
        <dbReference type="Proteomes" id="UP000325273"/>
    </source>
</evidence>
<evidence type="ECO:0000256" key="1">
    <source>
        <dbReference type="SAM" id="MobiDB-lite"/>
    </source>
</evidence>
<gene>
    <name evidence="3" type="ORF">FVF58_18055</name>
</gene>
<reference evidence="3 4" key="1">
    <citation type="submission" date="2019-08" db="EMBL/GenBank/DDBJ databases">
        <title>Paraburkholderia sp. DCY113.</title>
        <authorList>
            <person name="Kang J."/>
        </authorList>
    </citation>
    <scope>NUCLEOTIDE SEQUENCE [LARGE SCALE GENOMIC DNA]</scope>
    <source>
        <strain evidence="3 4">DCY113</strain>
    </source>
</reference>
<evidence type="ECO:0000313" key="3">
    <source>
        <dbReference type="EMBL" id="KAA1010768.1"/>
    </source>
</evidence>
<accession>A0A5B0H6B9</accession>
<protein>
    <recommendedName>
        <fullName evidence="5">DUF4148 domain-containing protein</fullName>
    </recommendedName>
</protein>
<dbReference type="RefSeq" id="WP_149671240.1">
    <property type="nucleotide sequence ID" value="NZ_VTUZ01000011.1"/>
</dbReference>
<feature type="compositionally biased region" description="Polar residues" evidence="1">
    <location>
        <begin position="40"/>
        <end position="49"/>
    </location>
</feature>
<evidence type="ECO:0008006" key="5">
    <source>
        <dbReference type="Google" id="ProtNLM"/>
    </source>
</evidence>